<evidence type="ECO:0000313" key="3">
    <source>
        <dbReference type="EMBL" id="EIW79382.1"/>
    </source>
</evidence>
<gene>
    <name evidence="3" type="ORF">CONPUDRAFT_167137</name>
</gene>
<reference evidence="4" key="1">
    <citation type="journal article" date="2012" name="Science">
        <title>The Paleozoic origin of enzymatic lignin decomposition reconstructed from 31 fungal genomes.</title>
        <authorList>
            <person name="Floudas D."/>
            <person name="Binder M."/>
            <person name="Riley R."/>
            <person name="Barry K."/>
            <person name="Blanchette R.A."/>
            <person name="Henrissat B."/>
            <person name="Martinez A.T."/>
            <person name="Otillar R."/>
            <person name="Spatafora J.W."/>
            <person name="Yadav J.S."/>
            <person name="Aerts A."/>
            <person name="Benoit I."/>
            <person name="Boyd A."/>
            <person name="Carlson A."/>
            <person name="Copeland A."/>
            <person name="Coutinho P.M."/>
            <person name="de Vries R.P."/>
            <person name="Ferreira P."/>
            <person name="Findley K."/>
            <person name="Foster B."/>
            <person name="Gaskell J."/>
            <person name="Glotzer D."/>
            <person name="Gorecki P."/>
            <person name="Heitman J."/>
            <person name="Hesse C."/>
            <person name="Hori C."/>
            <person name="Igarashi K."/>
            <person name="Jurgens J.A."/>
            <person name="Kallen N."/>
            <person name="Kersten P."/>
            <person name="Kohler A."/>
            <person name="Kuees U."/>
            <person name="Kumar T.K.A."/>
            <person name="Kuo A."/>
            <person name="LaButti K."/>
            <person name="Larrondo L.F."/>
            <person name="Lindquist E."/>
            <person name="Ling A."/>
            <person name="Lombard V."/>
            <person name="Lucas S."/>
            <person name="Lundell T."/>
            <person name="Martin R."/>
            <person name="McLaughlin D.J."/>
            <person name="Morgenstern I."/>
            <person name="Morin E."/>
            <person name="Murat C."/>
            <person name="Nagy L.G."/>
            <person name="Nolan M."/>
            <person name="Ohm R.A."/>
            <person name="Patyshakuliyeva A."/>
            <person name="Rokas A."/>
            <person name="Ruiz-Duenas F.J."/>
            <person name="Sabat G."/>
            <person name="Salamov A."/>
            <person name="Samejima M."/>
            <person name="Schmutz J."/>
            <person name="Slot J.C."/>
            <person name="St John F."/>
            <person name="Stenlid J."/>
            <person name="Sun H."/>
            <person name="Sun S."/>
            <person name="Syed K."/>
            <person name="Tsang A."/>
            <person name="Wiebenga A."/>
            <person name="Young D."/>
            <person name="Pisabarro A."/>
            <person name="Eastwood D.C."/>
            <person name="Martin F."/>
            <person name="Cullen D."/>
            <person name="Grigoriev I.V."/>
            <person name="Hibbett D.S."/>
        </authorList>
    </citation>
    <scope>NUCLEOTIDE SEQUENCE [LARGE SCALE GENOMIC DNA]</scope>
    <source>
        <strain evidence="4">RWD-64-598 SS2</strain>
    </source>
</reference>
<dbReference type="RefSeq" id="XP_007771026.1">
    <property type="nucleotide sequence ID" value="XM_007772836.1"/>
</dbReference>
<keyword evidence="4" id="KW-1185">Reference proteome</keyword>
<protein>
    <recommendedName>
        <fullName evidence="2">HNH nuclease domain-containing protein</fullName>
    </recommendedName>
</protein>
<dbReference type="Pfam" id="PF13391">
    <property type="entry name" value="HNH_2"/>
    <property type="match status" value="1"/>
</dbReference>
<name>A0A5M3MJJ4_CONPW</name>
<organism evidence="3 4">
    <name type="scientific">Coniophora puteana (strain RWD-64-598)</name>
    <name type="common">Brown rot fungus</name>
    <dbReference type="NCBI Taxonomy" id="741705"/>
    <lineage>
        <taxon>Eukaryota</taxon>
        <taxon>Fungi</taxon>
        <taxon>Dikarya</taxon>
        <taxon>Basidiomycota</taxon>
        <taxon>Agaricomycotina</taxon>
        <taxon>Agaricomycetes</taxon>
        <taxon>Agaricomycetidae</taxon>
        <taxon>Boletales</taxon>
        <taxon>Coniophorineae</taxon>
        <taxon>Coniophoraceae</taxon>
        <taxon>Coniophora</taxon>
    </lineage>
</organism>
<sequence>MSTSDTSPSASPPKKRSKLSRANTIQSETYAETDPRWVDSLSTPAVIDIDAAPEDGYETERTDVSEERDFDGYSSEEDLESEYEDDPEGGQSPGSVLPRSPPSPHTPPRCTIEADTSEQSYRHRTPLPDADSGDQVMPHIMNDSEEVVLQIKARNSDTGEPIQWVVVLKLIPENEGRRNRVFKDTPETKTKSSTSASQKNKAKDADPNEGRCLITGSLRLSSGYIQICHVIPKALWKNIAFHRQLSRAWGYSVHLDTHYNLINLKPDWHYMFDQGFWLLVPTLEIIEDMIKKAQAQLSRGSGAPVSLRKVYSETRRKFDYYFVTILGSDRNMGPFFRRRQESGTSTPYYFPYTTMPILRCHAQPQFVAYHAINMYNQIQIKQGQETVRAYLQLAYEHHEPNASRTVDEHYSDKCFDRMNQLLKIWWSPNMPPLRPLMHGDSFESRGT</sequence>
<feature type="compositionally biased region" description="Basic and acidic residues" evidence="1">
    <location>
        <begin position="58"/>
        <end position="71"/>
    </location>
</feature>
<dbReference type="Proteomes" id="UP000053558">
    <property type="component" value="Unassembled WGS sequence"/>
</dbReference>
<dbReference type="AlphaFoldDB" id="A0A5M3MJJ4"/>
<dbReference type="GeneID" id="19205710"/>
<accession>A0A5M3MJJ4</accession>
<feature type="compositionally biased region" description="Acidic residues" evidence="1">
    <location>
        <begin position="72"/>
        <end position="88"/>
    </location>
</feature>
<evidence type="ECO:0000313" key="4">
    <source>
        <dbReference type="Proteomes" id="UP000053558"/>
    </source>
</evidence>
<feature type="region of interest" description="Disordered" evidence="1">
    <location>
        <begin position="1"/>
        <end position="137"/>
    </location>
</feature>
<comment type="caution">
    <text evidence="3">The sequence shown here is derived from an EMBL/GenBank/DDBJ whole genome shotgun (WGS) entry which is preliminary data.</text>
</comment>
<dbReference type="OrthoDB" id="2661828at2759"/>
<evidence type="ECO:0000259" key="2">
    <source>
        <dbReference type="Pfam" id="PF13391"/>
    </source>
</evidence>
<proteinExistence type="predicted"/>
<evidence type="ECO:0000256" key="1">
    <source>
        <dbReference type="SAM" id="MobiDB-lite"/>
    </source>
</evidence>
<feature type="compositionally biased region" description="Basic and acidic residues" evidence="1">
    <location>
        <begin position="178"/>
        <end position="190"/>
    </location>
</feature>
<dbReference type="KEGG" id="cput:CONPUDRAFT_167137"/>
<feature type="domain" description="HNH nuclease" evidence="2">
    <location>
        <begin position="212"/>
        <end position="278"/>
    </location>
</feature>
<dbReference type="InterPro" id="IPR003615">
    <property type="entry name" value="HNH_nuc"/>
</dbReference>
<dbReference type="EMBL" id="JH711581">
    <property type="protein sequence ID" value="EIW79382.1"/>
    <property type="molecule type" value="Genomic_DNA"/>
</dbReference>
<feature type="region of interest" description="Disordered" evidence="1">
    <location>
        <begin position="178"/>
        <end position="208"/>
    </location>
</feature>